<accession>A0AA40XAT0</accession>
<keyword evidence="2" id="KW-0175">Coiled coil</keyword>
<organism evidence="4 5">
    <name type="scientific">Pediococcus pentosaceus</name>
    <dbReference type="NCBI Taxonomy" id="1255"/>
    <lineage>
        <taxon>Bacteria</taxon>
        <taxon>Bacillati</taxon>
        <taxon>Bacillota</taxon>
        <taxon>Bacilli</taxon>
        <taxon>Lactobacillales</taxon>
        <taxon>Lactobacillaceae</taxon>
        <taxon>Pediococcus</taxon>
    </lineage>
</organism>
<dbReference type="Pfam" id="PF01076">
    <property type="entry name" value="Mob_Pre"/>
    <property type="match status" value="1"/>
</dbReference>
<dbReference type="Proteomes" id="UP000743107">
    <property type="component" value="Unassembled WGS sequence"/>
</dbReference>
<dbReference type="InterPro" id="IPR001668">
    <property type="entry name" value="Mob_Pre"/>
</dbReference>
<evidence type="ECO:0000256" key="1">
    <source>
        <dbReference type="ARBA" id="ARBA00010657"/>
    </source>
</evidence>
<feature type="region of interest" description="Disordered" evidence="3">
    <location>
        <begin position="336"/>
        <end position="367"/>
    </location>
</feature>
<comment type="similarity">
    <text evidence="1">Belongs to the plasmid mobilization pre family.</text>
</comment>
<evidence type="ECO:0000256" key="2">
    <source>
        <dbReference type="SAM" id="Coils"/>
    </source>
</evidence>
<dbReference type="AlphaFoldDB" id="A0AA40XAT0"/>
<dbReference type="CDD" id="cd17242">
    <property type="entry name" value="MobM_relaxase"/>
    <property type="match status" value="1"/>
</dbReference>
<evidence type="ECO:0000313" key="5">
    <source>
        <dbReference type="Proteomes" id="UP000743107"/>
    </source>
</evidence>
<dbReference type="Gene3D" id="3.30.930.30">
    <property type="match status" value="1"/>
</dbReference>
<gene>
    <name evidence="4" type="ORF">ITQ97_10300</name>
</gene>
<evidence type="ECO:0000256" key="3">
    <source>
        <dbReference type="SAM" id="MobiDB-lite"/>
    </source>
</evidence>
<dbReference type="GO" id="GO:0003677">
    <property type="term" value="F:DNA binding"/>
    <property type="evidence" value="ECO:0007669"/>
    <property type="project" value="InterPro"/>
</dbReference>
<dbReference type="EMBL" id="JADOFV010000013">
    <property type="protein sequence ID" value="MBF7128161.1"/>
    <property type="molecule type" value="Genomic_DNA"/>
</dbReference>
<evidence type="ECO:0000313" key="4">
    <source>
        <dbReference type="EMBL" id="MBF7128161.1"/>
    </source>
</evidence>
<reference evidence="4" key="1">
    <citation type="submission" date="2020-11" db="EMBL/GenBank/DDBJ databases">
        <title>Antibiotic susceptibility profiles of Pediococcus pentosaceus from various origins and their implications for the safety assessment of strains with food-technology applications.</title>
        <authorList>
            <person name="Shani N."/>
            <person name="Oberhaensli S."/>
            <person name="Arias E."/>
        </authorList>
    </citation>
    <scope>NUCLEOTIDE SEQUENCE</scope>
    <source>
        <strain evidence="4">FAM 19164</strain>
    </source>
</reference>
<protein>
    <submittedName>
        <fullName evidence="4">Plasmid recombination protein</fullName>
    </submittedName>
</protein>
<feature type="coiled-coil region" evidence="2">
    <location>
        <begin position="290"/>
        <end position="317"/>
    </location>
</feature>
<name>A0AA40XAT0_PEDPE</name>
<dbReference type="NCBIfam" id="NF041497">
    <property type="entry name" value="MobV"/>
    <property type="match status" value="1"/>
</dbReference>
<dbReference type="GO" id="GO:0006310">
    <property type="term" value="P:DNA recombination"/>
    <property type="evidence" value="ECO:0007669"/>
    <property type="project" value="InterPro"/>
</dbReference>
<sequence>MSFAIARMQKLKADNLIGLGNHDQRKTANHSNKDIDASRSHLNYDLVAGRTQNFKTDIQSYIDNRKTSQRAVRKDAVLINEWVITSDKGFFERLDEKQTRDYFETAKQYFADKFGDENIRYAWVHLDENTPHMHMGIVPFDDDNKLSAKRVFNRENLQKIQDELPEFLQSKGFKIERGQKGSERKNLTVPEYKKMQDNLAENKQKLETVKTETEKQRQKFEDFKKSDFDVTNVEALQPRFKKGYVLVKKDDFEQMKQGAIYAKSAFIDSLHAKSDAERAHDSEIKASSRALELEMKNDKLQDENNKLRTQLNHAQDLIKRMFKVLKEKLGDKVHMKPETWHKIGLKAPNEPDKQSKKRPERNTGLSR</sequence>
<comment type="caution">
    <text evidence="4">The sequence shown here is derived from an EMBL/GenBank/DDBJ whole genome shotgun (WGS) entry which is preliminary data.</text>
</comment>
<feature type="coiled-coil region" evidence="2">
    <location>
        <begin position="192"/>
        <end position="219"/>
    </location>
</feature>
<dbReference type="RefSeq" id="WP_076663117.1">
    <property type="nucleotide sequence ID" value="NZ_JADOFQ010000032.1"/>
</dbReference>
<proteinExistence type="inferred from homology"/>